<dbReference type="Proteomes" id="UP000663845">
    <property type="component" value="Unassembled WGS sequence"/>
</dbReference>
<feature type="signal peptide" evidence="8">
    <location>
        <begin position="1"/>
        <end position="19"/>
    </location>
</feature>
<sequence>MPVFSLVCLAFCLSTSARGLNSKIIGIYLPIWLFVAVGYEHSIANMFTVQMGMLLGVNLSIINYILNVSIPVTLGNILVGVVLSFGGLFCLTVGGGSTLLVQSFGLGIHKTIQAAVFPIGLILVIATETDLFTGNTIVLVISTLHKKTTWINRLISWSISFFGNLINCLCFQYFLVYHAGLLTYDPYLSYTIKYAELKGNTPWHQMFLRRIAGNWLLGLAFCLSASARDLNSKIIGIYLPIWLFVAVGYEYSIANMFTVQICMVLGANLSIGNYILNVLISVTLGNILGGVTTISFIHYKTLKLSIIVLAPLSGQHTGTNIGGGGQNTGGGGCGGQNTGGGGGGRQYTGGGQNTGGGGGGQNTGGGGGGGGQNTGGGGGGGQKTGGGGGGGGGGGQNTGGGQRIGGGSGDGGGQRTGGGGQRIGGDGQRIDGDGDGGGGLHGFMP</sequence>
<feature type="transmembrane region" description="Helical" evidence="7">
    <location>
        <begin position="73"/>
        <end position="95"/>
    </location>
</feature>
<evidence type="ECO:0000256" key="4">
    <source>
        <dbReference type="ARBA" id="ARBA00023136"/>
    </source>
</evidence>
<reference evidence="9" key="1">
    <citation type="submission" date="2021-02" db="EMBL/GenBank/DDBJ databases">
        <authorList>
            <person name="Nowell W R."/>
        </authorList>
    </citation>
    <scope>NUCLEOTIDE SEQUENCE</scope>
</reference>
<evidence type="ECO:0000256" key="2">
    <source>
        <dbReference type="ARBA" id="ARBA00022692"/>
    </source>
</evidence>
<organism evidence="9 10">
    <name type="scientific">Adineta steineri</name>
    <dbReference type="NCBI Taxonomy" id="433720"/>
    <lineage>
        <taxon>Eukaryota</taxon>
        <taxon>Metazoa</taxon>
        <taxon>Spiralia</taxon>
        <taxon>Gnathifera</taxon>
        <taxon>Rotifera</taxon>
        <taxon>Eurotatoria</taxon>
        <taxon>Bdelloidea</taxon>
        <taxon>Adinetida</taxon>
        <taxon>Adinetidae</taxon>
        <taxon>Adineta</taxon>
    </lineage>
</organism>
<feature type="transmembrane region" description="Helical" evidence="7">
    <location>
        <begin position="154"/>
        <end position="175"/>
    </location>
</feature>
<dbReference type="PANTHER" id="PTHR30520:SF6">
    <property type="entry name" value="FORMATE_NITRATE FAMILY TRANSPORTER (EUROFUNG)"/>
    <property type="match status" value="1"/>
</dbReference>
<feature type="compositionally biased region" description="Gly residues" evidence="6">
    <location>
        <begin position="435"/>
        <end position="445"/>
    </location>
</feature>
<feature type="compositionally biased region" description="Gly residues" evidence="6">
    <location>
        <begin position="332"/>
        <end position="427"/>
    </location>
</feature>
<keyword evidence="8" id="KW-0732">Signal</keyword>
<evidence type="ECO:0000256" key="3">
    <source>
        <dbReference type="ARBA" id="ARBA00022989"/>
    </source>
</evidence>
<feature type="region of interest" description="Disordered" evidence="6">
    <location>
        <begin position="332"/>
        <end position="445"/>
    </location>
</feature>
<gene>
    <name evidence="9" type="ORF">JYZ213_LOCUS29731</name>
</gene>
<evidence type="ECO:0000256" key="1">
    <source>
        <dbReference type="ARBA" id="ARBA00004141"/>
    </source>
</evidence>
<keyword evidence="4 7" id="KW-0472">Membrane</keyword>
<evidence type="ECO:0000256" key="8">
    <source>
        <dbReference type="SAM" id="SignalP"/>
    </source>
</evidence>
<feature type="transmembrane region" description="Helical" evidence="7">
    <location>
        <begin position="43"/>
        <end position="66"/>
    </location>
</feature>
<feature type="chain" id="PRO_5032520034" evidence="8">
    <location>
        <begin position="20"/>
        <end position="445"/>
    </location>
</feature>
<feature type="transmembrane region" description="Helical" evidence="7">
    <location>
        <begin position="234"/>
        <end position="254"/>
    </location>
</feature>
<comment type="similarity">
    <text evidence="5">Belongs to the FNT transporter (TC 1.A.16) family.</text>
</comment>
<comment type="subcellular location">
    <subcellularLocation>
        <location evidence="1">Membrane</location>
        <topology evidence="1">Multi-pass membrane protein</topology>
    </subcellularLocation>
</comment>
<dbReference type="EMBL" id="CAJNOG010000460">
    <property type="protein sequence ID" value="CAF1253164.1"/>
    <property type="molecule type" value="Genomic_DNA"/>
</dbReference>
<dbReference type="GO" id="GO:0015499">
    <property type="term" value="F:formate transmembrane transporter activity"/>
    <property type="evidence" value="ECO:0007669"/>
    <property type="project" value="TreeGrafter"/>
</dbReference>
<protein>
    <submittedName>
        <fullName evidence="9">Uncharacterized protein</fullName>
    </submittedName>
</protein>
<comment type="caution">
    <text evidence="9">The sequence shown here is derived from an EMBL/GenBank/DDBJ whole genome shotgun (WGS) entry which is preliminary data.</text>
</comment>
<proteinExistence type="inferred from homology"/>
<dbReference type="PANTHER" id="PTHR30520">
    <property type="entry name" value="FORMATE TRANSPORTER-RELATED"/>
    <property type="match status" value="1"/>
</dbReference>
<keyword evidence="2 7" id="KW-0812">Transmembrane</keyword>
<keyword evidence="3 7" id="KW-1133">Transmembrane helix</keyword>
<evidence type="ECO:0000256" key="5">
    <source>
        <dbReference type="ARBA" id="ARBA00049660"/>
    </source>
</evidence>
<dbReference type="GO" id="GO:0005886">
    <property type="term" value="C:plasma membrane"/>
    <property type="evidence" value="ECO:0007669"/>
    <property type="project" value="TreeGrafter"/>
</dbReference>
<feature type="transmembrane region" description="Helical" evidence="7">
    <location>
        <begin position="274"/>
        <end position="297"/>
    </location>
</feature>
<evidence type="ECO:0000256" key="6">
    <source>
        <dbReference type="SAM" id="MobiDB-lite"/>
    </source>
</evidence>
<evidence type="ECO:0000313" key="9">
    <source>
        <dbReference type="EMBL" id="CAF1253164.1"/>
    </source>
</evidence>
<evidence type="ECO:0000256" key="7">
    <source>
        <dbReference type="SAM" id="Phobius"/>
    </source>
</evidence>
<dbReference type="InterPro" id="IPR023271">
    <property type="entry name" value="Aquaporin-like"/>
</dbReference>
<dbReference type="PRINTS" id="PR01228">
    <property type="entry name" value="EGGSHELL"/>
</dbReference>
<dbReference type="InterPro" id="IPR000292">
    <property type="entry name" value="For/NO2_transpt"/>
</dbReference>
<feature type="transmembrane region" description="Helical" evidence="7">
    <location>
        <begin position="115"/>
        <end position="142"/>
    </location>
</feature>
<dbReference type="AlphaFoldDB" id="A0A815A7S2"/>
<name>A0A815A7S2_9BILA</name>
<dbReference type="Pfam" id="PF01226">
    <property type="entry name" value="Form_Nir_trans"/>
    <property type="match status" value="1"/>
</dbReference>
<accession>A0A815A7S2</accession>
<dbReference type="Gene3D" id="1.20.1080.10">
    <property type="entry name" value="Glycerol uptake facilitator protein"/>
    <property type="match status" value="2"/>
</dbReference>
<evidence type="ECO:0000313" key="10">
    <source>
        <dbReference type="Proteomes" id="UP000663845"/>
    </source>
</evidence>